<dbReference type="EMBL" id="BK032687">
    <property type="protein sequence ID" value="DAF55207.1"/>
    <property type="molecule type" value="Genomic_DNA"/>
</dbReference>
<feature type="coiled-coil region" evidence="1">
    <location>
        <begin position="145"/>
        <end position="172"/>
    </location>
</feature>
<sequence>MADNIQDSILNAIDTLVNNRIDKIQADKTVVATIISCTNALTNEYKVSYNGGFLYAYAQEGDSYTQNASVYVLVPQGDFTQKKTIVGKTQNRDNDENISFVSSAINDYNLIGKNAVEDPKGIQPGKLNSYKDKSYCLFYQRGQSGNYLNINIAELENDLKEAEAVLIEASFKTRLPKEHRISKTGEYGLEFVLAFADRDKVDENGNTAIKYLSYVIDSSNMTGNPFNFTSWFDQYNIYPIDLENFLYIESILGYAKGFEEKTNQQQVTLWGDDIFIKDIEFYGLKKITAVNGEYKLSLSMPKGSTFKSIRKDDTLDIIGKVTQKQVNNLSDATTFYWFIQDNRITTSSENYHLYGGTGWRRLKDKGSNYTCVVSGSENRAYENKYLCVAVYRETVILKEYFTIYNEAAKRELSISSTLGVKFSFDRGVPELTCLVDGKAADFESEKATPHKDSWFRFVWSKQDEFGSSTVFNQTKDELQKQYDQGMKDGLGYATLSALKNQIILLEGVSWDKNKLTYPVKQIDSSAKFKCSVYLRDRELEDGESLDDIEYSIGVAEITLQNESIATPDDYYIIIENGDQVFQYSESGVSPDDERYADPLEILPLTCHFYDPAGLEVNNNTYSVKWKVPLTDTMIVAPKEGMTINNASGLIEWCSSQIYPTAIAKNYNYQALTNQVTAIVEYQGQEYTKDTTFLFTKVGENGTNGTDLVGKISPTSKSNILDSEVLTLQLQDNNPMYVKGYPWNTKQDMGSQVLDFNLYQRNEKLAIDPSNVYWSISCGNGNSKSKYLSVNNGIVSWDKTDALSAMYRNQIIRARIRWESNEYYAFYPLTVVNYNSNTSGELIDYRVAVENKRTLKSILYNADGRNPLYNKNQGIFISLGNATGKYIEWTAEGGQPTKVTGGYQENPTRADFTLITEKNSSSGQITVSGEMLTELYILPNDVCSGAYANNLVHGKIYSSEASWQKNAIPEAEVYIPIYISLNTYGLASLNAWDGNHIEINEDDNYILAPQVGAGVKDNDNKFTGVVIGKAQQYDHLKSDGTIDDDQQSVGLLGYSHGKQSILLDAETGNAIFGLPEQQASAGNAYTEGRIELVPGGESKIGMWRIGSRALYNIAAGDTMNPAEPDKPYRDYPVRNSQLSIGPQDQGMILNANPAYLSVKGMPLNEENCNIEWDGANTTIRQGDSLEVEIDPTKSSVFSIYRHTTYNGSVDTGTWRRYPLVGINQNGQFYTNAIEDGESNMGIGKIGAFHSSAADGKYVGAQFGWKGSNLFKFYVDTEEKTADANRTLYLSTGSTVDYIRNGQVIKGNEYPRSISWHGKSISLVAPEIGATNDPASNHRVDISQTIFRAGHEKSYLEIPAANNGDTKLELENNLIVKTATNRQTNMSTGDLTIEVNGTSGSTSGFNLSAKDSTVKLSGNLDYKIDKNFEIKSNVFRITGIEAAVSGSKDSSNTLTIGTLNSNKINGYLKLSNNKSIRNQLIGDTGLDVTTREGGIKIKSSKSSDGIILQATSPNGTDDQGVTFSMIPQDGGGSDFFLRSPHGTIQSKNNVGSNQSGVEITDGISTKWGFFTGTIGTTSNSIEATNVIHSASNIKGSNFLFNSDRSYGQNGWFDYTSGSLAGHLDKIYALLKNLDTRLNSEADARKRADTDLWGGVRDAKSKADSAYSLASGKADKNHNHNGSYVSINTYNSHYHRTTTNGTEYASSYENYQIMGMDVSHITRKRSLTQDHTSGPL</sequence>
<organism evidence="2">
    <name type="scientific">Siphoviridae sp. ctZHD14</name>
    <dbReference type="NCBI Taxonomy" id="2827891"/>
    <lineage>
        <taxon>Viruses</taxon>
        <taxon>Duplodnaviria</taxon>
        <taxon>Heunggongvirae</taxon>
        <taxon>Uroviricota</taxon>
        <taxon>Caudoviricetes</taxon>
    </lineage>
</organism>
<evidence type="ECO:0000256" key="1">
    <source>
        <dbReference type="SAM" id="Coils"/>
    </source>
</evidence>
<proteinExistence type="predicted"/>
<accession>A0A8S5SWZ0</accession>
<keyword evidence="1" id="KW-0175">Coiled coil</keyword>
<name>A0A8S5SWZ0_9CAUD</name>
<reference evidence="2" key="1">
    <citation type="journal article" date="2021" name="Proc. Natl. Acad. Sci. U.S.A.">
        <title>A Catalog of Tens of Thousands of Viruses from Human Metagenomes Reveals Hidden Associations with Chronic Diseases.</title>
        <authorList>
            <person name="Tisza M.J."/>
            <person name="Buck C.B."/>
        </authorList>
    </citation>
    <scope>NUCLEOTIDE SEQUENCE</scope>
    <source>
        <strain evidence="2">CtZHD14</strain>
    </source>
</reference>
<protein>
    <submittedName>
        <fullName evidence="2">Uncharacterized protein</fullName>
    </submittedName>
</protein>
<evidence type="ECO:0000313" key="2">
    <source>
        <dbReference type="EMBL" id="DAF55207.1"/>
    </source>
</evidence>